<dbReference type="NCBIfam" id="TIGR00129">
    <property type="entry name" value="fdhD_narQ"/>
    <property type="match status" value="1"/>
</dbReference>
<evidence type="ECO:0000256" key="1">
    <source>
        <dbReference type="ARBA" id="ARBA00022490"/>
    </source>
</evidence>
<keyword evidence="6" id="KW-1185">Reference proteome</keyword>
<protein>
    <recommendedName>
        <fullName evidence="3">Sulfur carrier protein FdhD</fullName>
    </recommendedName>
</protein>
<dbReference type="InterPro" id="IPR003786">
    <property type="entry name" value="FdhD"/>
</dbReference>
<evidence type="ECO:0000313" key="5">
    <source>
        <dbReference type="EMBL" id="QJX00591.1"/>
    </source>
</evidence>
<proteinExistence type="inferred from homology"/>
<dbReference type="EMBL" id="CP053452">
    <property type="protein sequence ID" value="QJX00591.1"/>
    <property type="molecule type" value="Genomic_DNA"/>
</dbReference>
<dbReference type="GO" id="GO:0016783">
    <property type="term" value="F:sulfurtransferase activity"/>
    <property type="evidence" value="ECO:0007669"/>
    <property type="project" value="InterPro"/>
</dbReference>
<sequence length="282" mass="30024">MRFNNPEQRRPAPVPPGATVSARVTPLPLDDRVVTRDDTLAVEAPLELRLGGKPLTVLMRTPGHDEELVTGFLFNEGIIADADELISLEHPSDARDAEHGNVLDVRLMTARRLPSERLFLSNSSCGICGKQSLASVELHGVPVRSDLVVPRRVLAALPDRLRGAQPVFAETGGVHASALFTPAGVLVAVREDVGRHNALDKVVGWALTEGRVPLGDCLLLVSGRVSYELVQKAIAAGIPLIAAVGAPSSLAVALAERFGITLVGFLRPGSMNCYAHPSRVTE</sequence>
<accession>A0A6M5Z560</accession>
<dbReference type="AlphaFoldDB" id="A0A6M5Z560"/>
<dbReference type="InterPro" id="IPR016193">
    <property type="entry name" value="Cytidine_deaminase-like"/>
</dbReference>
<dbReference type="HAMAP" id="MF_00187">
    <property type="entry name" value="FdhD"/>
    <property type="match status" value="1"/>
</dbReference>
<keyword evidence="1 3" id="KW-0963">Cytoplasm</keyword>
<reference evidence="6" key="1">
    <citation type="submission" date="2020-05" db="EMBL/GenBank/DDBJ databases">
        <title>Frigoriglobus tundricola gen. nov., sp. nov., a psychrotolerant cellulolytic planctomycete of the family Gemmataceae with two divergent copies of 16S rRNA gene.</title>
        <authorList>
            <person name="Kulichevskaya I.S."/>
            <person name="Ivanova A.A."/>
            <person name="Naumoff D.G."/>
            <person name="Beletsky A.V."/>
            <person name="Rijpstra W.I.C."/>
            <person name="Sinninghe Damste J.S."/>
            <person name="Mardanov A.V."/>
            <person name="Ravin N.V."/>
            <person name="Dedysh S.N."/>
        </authorList>
    </citation>
    <scope>NUCLEOTIDE SEQUENCE [LARGE SCALE GENOMIC DNA]</scope>
    <source>
        <strain evidence="6">PL17</strain>
    </source>
</reference>
<comment type="similarity">
    <text evidence="3">Belongs to the FdhD family.</text>
</comment>
<comment type="function">
    <text evidence="3">Required for formate dehydrogenase (FDH) activity. Acts as a sulfur carrier protein that transfers sulfur from IscS to the molybdenum cofactor prior to its insertion into FDH.</text>
</comment>
<dbReference type="Pfam" id="PF02634">
    <property type="entry name" value="FdhD-NarQ"/>
    <property type="match status" value="1"/>
</dbReference>
<dbReference type="RefSeq" id="WP_171475305.1">
    <property type="nucleotide sequence ID" value="NZ_CP053452.2"/>
</dbReference>
<dbReference type="PANTHER" id="PTHR30592">
    <property type="entry name" value="FORMATE DEHYDROGENASE"/>
    <property type="match status" value="1"/>
</dbReference>
<dbReference type="PANTHER" id="PTHR30592:SF1">
    <property type="entry name" value="SULFUR CARRIER PROTEIN FDHD"/>
    <property type="match status" value="1"/>
</dbReference>
<evidence type="ECO:0000313" key="6">
    <source>
        <dbReference type="Proteomes" id="UP000503447"/>
    </source>
</evidence>
<comment type="subcellular location">
    <subcellularLocation>
        <location evidence="3">Cytoplasm</location>
    </subcellularLocation>
</comment>
<feature type="active site" description="Cysteine persulfide intermediate" evidence="3">
    <location>
        <position position="125"/>
    </location>
</feature>
<dbReference type="NCBIfam" id="NF001943">
    <property type="entry name" value="PRK00724.1-2"/>
    <property type="match status" value="1"/>
</dbReference>
<gene>
    <name evidence="3" type="primary">fdhD</name>
    <name evidence="5" type="ORF">FTUN_8223</name>
</gene>
<dbReference type="KEGG" id="ftj:FTUN_8223"/>
<evidence type="ECO:0000256" key="4">
    <source>
        <dbReference type="SAM" id="MobiDB-lite"/>
    </source>
</evidence>
<feature type="region of interest" description="Disordered" evidence="4">
    <location>
        <begin position="1"/>
        <end position="23"/>
    </location>
</feature>
<evidence type="ECO:0000256" key="3">
    <source>
        <dbReference type="HAMAP-Rule" id="MF_00187"/>
    </source>
</evidence>
<dbReference type="PIRSF" id="PIRSF015626">
    <property type="entry name" value="FdhD"/>
    <property type="match status" value="1"/>
</dbReference>
<organism evidence="5 6">
    <name type="scientific">Frigoriglobus tundricola</name>
    <dbReference type="NCBI Taxonomy" id="2774151"/>
    <lineage>
        <taxon>Bacteria</taxon>
        <taxon>Pseudomonadati</taxon>
        <taxon>Planctomycetota</taxon>
        <taxon>Planctomycetia</taxon>
        <taxon>Gemmatales</taxon>
        <taxon>Gemmataceae</taxon>
        <taxon>Frigoriglobus</taxon>
    </lineage>
</organism>
<evidence type="ECO:0000256" key="2">
    <source>
        <dbReference type="ARBA" id="ARBA00023150"/>
    </source>
</evidence>
<dbReference type="Gene3D" id="3.40.140.10">
    <property type="entry name" value="Cytidine Deaminase, domain 2"/>
    <property type="match status" value="1"/>
</dbReference>
<dbReference type="GO" id="GO:0097163">
    <property type="term" value="F:sulfur carrier activity"/>
    <property type="evidence" value="ECO:0007669"/>
    <property type="project" value="UniProtKB-UniRule"/>
</dbReference>
<dbReference type="Gene3D" id="3.10.20.10">
    <property type="match status" value="1"/>
</dbReference>
<dbReference type="Proteomes" id="UP000503447">
    <property type="component" value="Chromosome"/>
</dbReference>
<dbReference type="SUPFAM" id="SSF53927">
    <property type="entry name" value="Cytidine deaminase-like"/>
    <property type="match status" value="1"/>
</dbReference>
<name>A0A6M5Z560_9BACT</name>
<dbReference type="GO" id="GO:0005737">
    <property type="term" value="C:cytoplasm"/>
    <property type="evidence" value="ECO:0007669"/>
    <property type="project" value="UniProtKB-SubCell"/>
</dbReference>
<keyword evidence="2 3" id="KW-0501">Molybdenum cofactor biosynthesis</keyword>
<comment type="caution">
    <text evidence="3">Lacks conserved residue(s) required for the propagation of feature annotation.</text>
</comment>
<dbReference type="GO" id="GO:0006777">
    <property type="term" value="P:Mo-molybdopterin cofactor biosynthetic process"/>
    <property type="evidence" value="ECO:0007669"/>
    <property type="project" value="UniProtKB-UniRule"/>
</dbReference>